<sequence>MSKIQVEISCRSVLYCYTRLLNCRRVELFPSKTPPPSHCAFPVLVYDNFREIFCGTEEVKKKSYYSKGMVLSLNALSQLVKNYHSKRGRSTAFKRQIFGSSSWDSVETTSRY</sequence>
<organism evidence="1">
    <name type="scientific">Nicotiana tabacum</name>
    <name type="common">Common tobacco</name>
    <dbReference type="NCBI Taxonomy" id="4097"/>
    <lineage>
        <taxon>Eukaryota</taxon>
        <taxon>Viridiplantae</taxon>
        <taxon>Streptophyta</taxon>
        <taxon>Embryophyta</taxon>
        <taxon>Tracheophyta</taxon>
        <taxon>Spermatophyta</taxon>
        <taxon>Magnoliopsida</taxon>
        <taxon>eudicotyledons</taxon>
        <taxon>Gunneridae</taxon>
        <taxon>Pentapetalae</taxon>
        <taxon>asterids</taxon>
        <taxon>lamiids</taxon>
        <taxon>Solanales</taxon>
        <taxon>Solanaceae</taxon>
        <taxon>Nicotianoideae</taxon>
        <taxon>Nicotianeae</taxon>
        <taxon>Nicotiana</taxon>
    </lineage>
</organism>
<dbReference type="RefSeq" id="XP_016469690.1">
    <property type="nucleotide sequence ID" value="XM_016614204.1"/>
</dbReference>
<protein>
    <submittedName>
        <fullName evidence="1">Uncharacterized protein isoform X3</fullName>
    </submittedName>
</protein>
<evidence type="ECO:0000313" key="1">
    <source>
        <dbReference type="RefSeq" id="XP_016469690.1"/>
    </source>
</evidence>
<dbReference type="OrthoDB" id="10350916at2759"/>
<proteinExistence type="predicted"/>
<dbReference type="AlphaFoldDB" id="A0A1S3ZZC4"/>
<gene>
    <name evidence="1" type="primary">LOC107792027</name>
</gene>
<reference evidence="1" key="1">
    <citation type="submission" date="2025-08" db="UniProtKB">
        <authorList>
            <consortium name="RefSeq"/>
        </authorList>
    </citation>
    <scope>IDENTIFICATION</scope>
</reference>
<name>A0A1S3ZZC4_TOBAC</name>
<accession>A0A1S3ZZC4</accession>